<accession>A0A8H7EAH9</accession>
<name>A0A8H7EAH9_9EURO</name>
<feature type="compositionally biased region" description="Basic and acidic residues" evidence="2">
    <location>
        <begin position="279"/>
        <end position="297"/>
    </location>
</feature>
<dbReference type="EMBL" id="JAACFV010000010">
    <property type="protein sequence ID" value="KAF7512711.1"/>
    <property type="molecule type" value="Genomic_DNA"/>
</dbReference>
<dbReference type="GO" id="GO:0061672">
    <property type="term" value="C:glutathione hydrolase complex"/>
    <property type="evidence" value="ECO:0007669"/>
    <property type="project" value="TreeGrafter"/>
</dbReference>
<evidence type="ECO:0000313" key="5">
    <source>
        <dbReference type="Proteomes" id="UP000606974"/>
    </source>
</evidence>
<dbReference type="AlphaFoldDB" id="A0A8H7EAH9"/>
<dbReference type="InterPro" id="IPR052373">
    <property type="entry name" value="Gamma-glu_amide_hydrolase"/>
</dbReference>
<sequence length="346" mass="38608">MCRWFVYISPEEPCLLSDVLIDPANALSKQVSEHYLPQLLPQGQEHDLDDATDKVVKLRNSLLNMDGLGVAWYSDAAANYVKNIEGPRPALYKSQSPPFNDFNFRSLCANTETKCVLAHIRATSGSIVAQVNSHPFVFGRHVFMHNGAISNFLDIRRDMTDLMSYDAYCNVLGSTDSEHAAALYMTNLTAGGTKDTWEKEYPISDMLKAINKTIVQIMELQKKQLGDKATPNSLNFCTTDGSKLVATRFHNHASEQAPSLYWSEFAGRTLNKKFPGHPDAPHKSNEHASKSDKDRIGKHTIVASEPTTYDEGEWHLISRNCALTVDEHGTETEVPLEYDDSLNVQG</sequence>
<dbReference type="InterPro" id="IPR029055">
    <property type="entry name" value="Ntn_hydrolases_N"/>
</dbReference>
<dbReference type="InterPro" id="IPR017932">
    <property type="entry name" value="GATase_2_dom"/>
</dbReference>
<keyword evidence="1" id="KW-0315">Glutamine amidotransferase</keyword>
<dbReference type="GO" id="GO:0005737">
    <property type="term" value="C:cytoplasm"/>
    <property type="evidence" value="ECO:0007669"/>
    <property type="project" value="TreeGrafter"/>
</dbReference>
<dbReference type="Proteomes" id="UP000606974">
    <property type="component" value="Unassembled WGS sequence"/>
</dbReference>
<dbReference type="CDD" id="cd01908">
    <property type="entry name" value="YafJ"/>
    <property type="match status" value="1"/>
</dbReference>
<evidence type="ECO:0000313" key="4">
    <source>
        <dbReference type="EMBL" id="KAF7512711.1"/>
    </source>
</evidence>
<organism evidence="4 5">
    <name type="scientific">Endocarpon pusillum</name>
    <dbReference type="NCBI Taxonomy" id="364733"/>
    <lineage>
        <taxon>Eukaryota</taxon>
        <taxon>Fungi</taxon>
        <taxon>Dikarya</taxon>
        <taxon>Ascomycota</taxon>
        <taxon>Pezizomycotina</taxon>
        <taxon>Eurotiomycetes</taxon>
        <taxon>Chaetothyriomycetidae</taxon>
        <taxon>Verrucariales</taxon>
        <taxon>Verrucariaceae</taxon>
        <taxon>Endocarpon</taxon>
    </lineage>
</organism>
<gene>
    <name evidence="4" type="ORF">GJ744_000278</name>
</gene>
<evidence type="ECO:0000259" key="3">
    <source>
        <dbReference type="PROSITE" id="PS51278"/>
    </source>
</evidence>
<protein>
    <recommendedName>
        <fullName evidence="3">Glutamine amidotransferase type-2 domain-containing protein</fullName>
    </recommendedName>
</protein>
<dbReference type="PANTHER" id="PTHR43187">
    <property type="entry name" value="GLUTAMINE AMIDOTRANSFERASE DUG3-RELATED"/>
    <property type="match status" value="1"/>
</dbReference>
<proteinExistence type="predicted"/>
<feature type="domain" description="Glutamine amidotransferase type-2" evidence="3">
    <location>
        <begin position="14"/>
        <end position="346"/>
    </location>
</feature>
<dbReference type="GO" id="GO:0006751">
    <property type="term" value="P:glutathione catabolic process"/>
    <property type="evidence" value="ECO:0007669"/>
    <property type="project" value="TreeGrafter"/>
</dbReference>
<reference evidence="4" key="1">
    <citation type="submission" date="2020-02" db="EMBL/GenBank/DDBJ databases">
        <authorList>
            <person name="Palmer J.M."/>
        </authorList>
    </citation>
    <scope>NUCLEOTIDE SEQUENCE</scope>
    <source>
        <strain evidence="4">EPUS1.4</strain>
        <tissue evidence="4">Thallus</tissue>
    </source>
</reference>
<dbReference type="OrthoDB" id="444432at2759"/>
<dbReference type="PANTHER" id="PTHR43187:SF1">
    <property type="entry name" value="GLUTAMINE AMIDOTRANSFERASE DUG3-RELATED"/>
    <property type="match status" value="1"/>
</dbReference>
<dbReference type="Gene3D" id="3.60.20.10">
    <property type="entry name" value="Glutamine Phosphoribosylpyrophosphate, subunit 1, domain 1"/>
    <property type="match status" value="1"/>
</dbReference>
<dbReference type="InterPro" id="IPR026869">
    <property type="entry name" value="EgtC-like"/>
</dbReference>
<dbReference type="Pfam" id="PF13230">
    <property type="entry name" value="GATase_4"/>
    <property type="match status" value="1"/>
</dbReference>
<dbReference type="GO" id="GO:0008242">
    <property type="term" value="F:omega peptidase activity"/>
    <property type="evidence" value="ECO:0007669"/>
    <property type="project" value="TreeGrafter"/>
</dbReference>
<feature type="region of interest" description="Disordered" evidence="2">
    <location>
        <begin position="272"/>
        <end position="297"/>
    </location>
</feature>
<evidence type="ECO:0000256" key="1">
    <source>
        <dbReference type="ARBA" id="ARBA00022962"/>
    </source>
</evidence>
<evidence type="ECO:0000256" key="2">
    <source>
        <dbReference type="SAM" id="MobiDB-lite"/>
    </source>
</evidence>
<comment type="caution">
    <text evidence="4">The sequence shown here is derived from an EMBL/GenBank/DDBJ whole genome shotgun (WGS) entry which is preliminary data.</text>
</comment>
<keyword evidence="5" id="KW-1185">Reference proteome</keyword>
<dbReference type="PROSITE" id="PS51278">
    <property type="entry name" value="GATASE_TYPE_2"/>
    <property type="match status" value="1"/>
</dbReference>
<dbReference type="SUPFAM" id="SSF56235">
    <property type="entry name" value="N-terminal nucleophile aminohydrolases (Ntn hydrolases)"/>
    <property type="match status" value="1"/>
</dbReference>